<feature type="transmembrane region" description="Helical" evidence="11">
    <location>
        <begin position="308"/>
        <end position="332"/>
    </location>
</feature>
<evidence type="ECO:0000256" key="10">
    <source>
        <dbReference type="ARBA" id="ARBA00023310"/>
    </source>
</evidence>
<feature type="transmembrane region" description="Helical" evidence="11">
    <location>
        <begin position="12"/>
        <end position="39"/>
    </location>
</feature>
<evidence type="ECO:0000256" key="6">
    <source>
        <dbReference type="ARBA" id="ARBA00022781"/>
    </source>
</evidence>
<dbReference type="InterPro" id="IPR000568">
    <property type="entry name" value="ATP_synth_F0_asu"/>
</dbReference>
<dbReference type="InterPro" id="IPR023011">
    <property type="entry name" value="ATP_synth_F0_asu_AS"/>
</dbReference>
<feature type="transmembrane region" description="Helical" evidence="11">
    <location>
        <begin position="66"/>
        <end position="85"/>
    </location>
</feature>
<dbReference type="HAMAP" id="MF_01393">
    <property type="entry name" value="ATP_synth_a_bact"/>
    <property type="match status" value="1"/>
</dbReference>
<evidence type="ECO:0000256" key="2">
    <source>
        <dbReference type="ARBA" id="ARBA00006810"/>
    </source>
</evidence>
<protein>
    <recommendedName>
        <fullName evidence="13">ATP synthase subunit a</fullName>
    </recommendedName>
</protein>
<dbReference type="AlphaFoldDB" id="A0A381UI73"/>
<feature type="transmembrane region" description="Helical" evidence="11">
    <location>
        <begin position="283"/>
        <end position="302"/>
    </location>
</feature>
<keyword evidence="5 11" id="KW-0812">Transmembrane</keyword>
<proteinExistence type="inferred from homology"/>
<dbReference type="PROSITE" id="PS00449">
    <property type="entry name" value="ATPASE_A"/>
    <property type="match status" value="1"/>
</dbReference>
<dbReference type="GO" id="GO:0046933">
    <property type="term" value="F:proton-transporting ATP synthase activity, rotational mechanism"/>
    <property type="evidence" value="ECO:0007669"/>
    <property type="project" value="TreeGrafter"/>
</dbReference>
<comment type="similarity">
    <text evidence="2">Belongs to the ATPase A chain family.</text>
</comment>
<keyword evidence="4" id="KW-0138">CF(0)</keyword>
<evidence type="ECO:0000256" key="7">
    <source>
        <dbReference type="ARBA" id="ARBA00022989"/>
    </source>
</evidence>
<keyword evidence="10" id="KW-0066">ATP synthesis</keyword>
<dbReference type="SUPFAM" id="SSF81336">
    <property type="entry name" value="F1F0 ATP synthase subunit A"/>
    <property type="match status" value="2"/>
</dbReference>
<evidence type="ECO:0000256" key="5">
    <source>
        <dbReference type="ARBA" id="ARBA00022692"/>
    </source>
</evidence>
<dbReference type="PANTHER" id="PTHR42823">
    <property type="entry name" value="ATP SYNTHASE SUBUNIT A, CHLOROPLASTIC"/>
    <property type="match status" value="1"/>
</dbReference>
<evidence type="ECO:0000256" key="1">
    <source>
        <dbReference type="ARBA" id="ARBA00004141"/>
    </source>
</evidence>
<keyword evidence="8" id="KW-0406">Ion transport</keyword>
<dbReference type="InterPro" id="IPR045082">
    <property type="entry name" value="ATP_syn_F0_a_bact/chloroplast"/>
</dbReference>
<feature type="transmembrane region" description="Helical" evidence="11">
    <location>
        <begin position="339"/>
        <end position="362"/>
    </location>
</feature>
<sequence>VSKILGNPRSLAILIICAAGLAISILGGALGNTLGFGFFSSSLPAIQLPAEKVADGFSTPIGKWNLMNTMVTTWLAMLVLTLISIKIRRNLKDVPGRLQALFEVIIEFFLTLCEQIAGKEKARRFFPLVFTIFIFIVVANWMGILPGFGTVGRIAGPEEIAHHHDAYDYHDPALATTTHDSHDSHLGAVKLHVFRDYKSIPVAALSPGSLEEELTFSQYEENNGNVGEGKRAGHLVPFLRSANTDLNMSLAIALIAMVMVHFWGFSILGFFGHAGKFITFKSGPMGFFVGILELISELGRVISFTFRLFGNIFAGEVLLMAMAFLLPLIGIIPFLGLELFVGLIQAFVFAMLTLVFASMASISHDDGDHH</sequence>
<feature type="transmembrane region" description="Helical" evidence="11">
    <location>
        <begin position="125"/>
        <end position="144"/>
    </location>
</feature>
<dbReference type="GO" id="GO:0042777">
    <property type="term" value="P:proton motive force-driven plasma membrane ATP synthesis"/>
    <property type="evidence" value="ECO:0007669"/>
    <property type="project" value="TreeGrafter"/>
</dbReference>
<accession>A0A381UI73</accession>
<evidence type="ECO:0008006" key="13">
    <source>
        <dbReference type="Google" id="ProtNLM"/>
    </source>
</evidence>
<feature type="non-terminal residue" evidence="12">
    <location>
        <position position="1"/>
    </location>
</feature>
<feature type="transmembrane region" description="Helical" evidence="11">
    <location>
        <begin position="248"/>
        <end position="271"/>
    </location>
</feature>
<dbReference type="GO" id="GO:0045259">
    <property type="term" value="C:proton-transporting ATP synthase complex"/>
    <property type="evidence" value="ECO:0007669"/>
    <property type="project" value="UniProtKB-KW"/>
</dbReference>
<reference evidence="12" key="1">
    <citation type="submission" date="2018-05" db="EMBL/GenBank/DDBJ databases">
        <authorList>
            <person name="Lanie J.A."/>
            <person name="Ng W.-L."/>
            <person name="Kazmierczak K.M."/>
            <person name="Andrzejewski T.M."/>
            <person name="Davidsen T.M."/>
            <person name="Wayne K.J."/>
            <person name="Tettelin H."/>
            <person name="Glass J.I."/>
            <person name="Rusch D."/>
            <person name="Podicherti R."/>
            <person name="Tsui H.-C.T."/>
            <person name="Winkler M.E."/>
        </authorList>
    </citation>
    <scope>NUCLEOTIDE SEQUENCE</scope>
</reference>
<keyword evidence="7 11" id="KW-1133">Transmembrane helix</keyword>
<dbReference type="InterPro" id="IPR035908">
    <property type="entry name" value="F0_ATP_A_sf"/>
</dbReference>
<evidence type="ECO:0000313" key="12">
    <source>
        <dbReference type="EMBL" id="SVA27875.1"/>
    </source>
</evidence>
<dbReference type="GO" id="GO:0005886">
    <property type="term" value="C:plasma membrane"/>
    <property type="evidence" value="ECO:0007669"/>
    <property type="project" value="TreeGrafter"/>
</dbReference>
<evidence type="ECO:0000256" key="4">
    <source>
        <dbReference type="ARBA" id="ARBA00022547"/>
    </source>
</evidence>
<evidence type="ECO:0000256" key="9">
    <source>
        <dbReference type="ARBA" id="ARBA00023136"/>
    </source>
</evidence>
<evidence type="ECO:0000256" key="11">
    <source>
        <dbReference type="SAM" id="Phobius"/>
    </source>
</evidence>
<evidence type="ECO:0000256" key="3">
    <source>
        <dbReference type="ARBA" id="ARBA00022448"/>
    </source>
</evidence>
<name>A0A381UI73_9ZZZZ</name>
<keyword evidence="9 11" id="KW-0472">Membrane</keyword>
<gene>
    <name evidence="12" type="ORF">METZ01_LOCUS80729</name>
</gene>
<dbReference type="Gene3D" id="1.20.120.220">
    <property type="entry name" value="ATP synthase, F0 complex, subunit A"/>
    <property type="match status" value="2"/>
</dbReference>
<dbReference type="Pfam" id="PF00119">
    <property type="entry name" value="ATP-synt_A"/>
    <property type="match status" value="2"/>
</dbReference>
<dbReference type="EMBL" id="UINC01006498">
    <property type="protein sequence ID" value="SVA27875.1"/>
    <property type="molecule type" value="Genomic_DNA"/>
</dbReference>
<organism evidence="12">
    <name type="scientific">marine metagenome</name>
    <dbReference type="NCBI Taxonomy" id="408172"/>
    <lineage>
        <taxon>unclassified sequences</taxon>
        <taxon>metagenomes</taxon>
        <taxon>ecological metagenomes</taxon>
    </lineage>
</organism>
<dbReference type="CDD" id="cd00310">
    <property type="entry name" value="ATP-synt_Fo_a_6"/>
    <property type="match status" value="1"/>
</dbReference>
<keyword evidence="3" id="KW-0813">Transport</keyword>
<comment type="subcellular location">
    <subcellularLocation>
        <location evidence="1">Membrane</location>
        <topology evidence="1">Multi-pass membrane protein</topology>
    </subcellularLocation>
</comment>
<dbReference type="PANTHER" id="PTHR42823:SF3">
    <property type="entry name" value="ATP SYNTHASE SUBUNIT A, CHLOROPLASTIC"/>
    <property type="match status" value="1"/>
</dbReference>
<evidence type="ECO:0000256" key="8">
    <source>
        <dbReference type="ARBA" id="ARBA00023065"/>
    </source>
</evidence>
<keyword evidence="6" id="KW-0375">Hydrogen ion transport</keyword>